<dbReference type="Proteomes" id="UP001202117">
    <property type="component" value="Unassembled WGS sequence"/>
</dbReference>
<dbReference type="Gene3D" id="3.40.630.10">
    <property type="entry name" value="Zn peptidases"/>
    <property type="match status" value="1"/>
</dbReference>
<feature type="compositionally biased region" description="Polar residues" evidence="1">
    <location>
        <begin position="7"/>
        <end position="25"/>
    </location>
</feature>
<accession>A0ABS9RZB7</accession>
<gene>
    <name evidence="2" type="ORF">MKP05_18905</name>
</gene>
<proteinExistence type="predicted"/>
<evidence type="ECO:0000313" key="2">
    <source>
        <dbReference type="EMBL" id="MCH4565171.1"/>
    </source>
</evidence>
<evidence type="ECO:0008006" key="4">
    <source>
        <dbReference type="Google" id="ProtNLM"/>
    </source>
</evidence>
<keyword evidence="3" id="KW-1185">Reference proteome</keyword>
<dbReference type="SUPFAM" id="SSF53187">
    <property type="entry name" value="Zn-dependent exopeptidases"/>
    <property type="match status" value="1"/>
</dbReference>
<evidence type="ECO:0000256" key="1">
    <source>
        <dbReference type="SAM" id="MobiDB-lite"/>
    </source>
</evidence>
<dbReference type="RefSeq" id="WP_240569703.1">
    <property type="nucleotide sequence ID" value="NZ_JAKVPY010000030.1"/>
</dbReference>
<dbReference type="EMBL" id="JAKVPY010000030">
    <property type="protein sequence ID" value="MCH4565171.1"/>
    <property type="molecule type" value="Genomic_DNA"/>
</dbReference>
<organism evidence="2 3">
    <name type="scientific">Halomonas flagellata</name>
    <dbReference type="NCBI Taxonomy" id="2920385"/>
    <lineage>
        <taxon>Bacteria</taxon>
        <taxon>Pseudomonadati</taxon>
        <taxon>Pseudomonadota</taxon>
        <taxon>Gammaproteobacteria</taxon>
        <taxon>Oceanospirillales</taxon>
        <taxon>Halomonadaceae</taxon>
        <taxon>Halomonas</taxon>
    </lineage>
</organism>
<feature type="region of interest" description="Disordered" evidence="1">
    <location>
        <begin position="1"/>
        <end position="29"/>
    </location>
</feature>
<reference evidence="2 3" key="1">
    <citation type="submission" date="2022-02" db="EMBL/GenBank/DDBJ databases">
        <title>Halomonas fukangensis sp. nov., a halophilic bacterium isolated from a bulk soil of Kalidium foliatum at Fukang.</title>
        <authorList>
            <person name="Huang Y."/>
        </authorList>
    </citation>
    <scope>NUCLEOTIDE SEQUENCE [LARGE SCALE GENOMIC DNA]</scope>
    <source>
        <strain evidence="2 3">EGI 63088</strain>
    </source>
</reference>
<evidence type="ECO:0000313" key="3">
    <source>
        <dbReference type="Proteomes" id="UP001202117"/>
    </source>
</evidence>
<sequence>MRKARRSQGSPGWQRNARSPLQRQARSGIDGTCYGPVAERIHGVDECVEIASIRHVLTTYALFISRAAALAESASSRA</sequence>
<protein>
    <recommendedName>
        <fullName evidence="4">Acetylornithine deacetylase</fullName>
    </recommendedName>
</protein>
<comment type="caution">
    <text evidence="2">The sequence shown here is derived from an EMBL/GenBank/DDBJ whole genome shotgun (WGS) entry which is preliminary data.</text>
</comment>
<name>A0ABS9RZB7_9GAMM</name>